<dbReference type="PROSITE" id="PS00028">
    <property type="entry name" value="ZINC_FINGER_C2H2_1"/>
    <property type="match status" value="1"/>
</dbReference>
<reference evidence="3 4" key="1">
    <citation type="submission" date="2018-11" db="EMBL/GenBank/DDBJ databases">
        <authorList>
            <consortium name="Pathogen Informatics"/>
        </authorList>
    </citation>
    <scope>NUCLEOTIDE SEQUENCE [LARGE SCALE GENOMIC DNA]</scope>
</reference>
<keyword evidence="4" id="KW-1185">Reference proteome</keyword>
<evidence type="ECO:0000256" key="1">
    <source>
        <dbReference type="PROSITE-ProRule" id="PRU00042"/>
    </source>
</evidence>
<evidence type="ECO:0000313" key="4">
    <source>
        <dbReference type="Proteomes" id="UP000267096"/>
    </source>
</evidence>
<dbReference type="GO" id="GO:0008270">
    <property type="term" value="F:zinc ion binding"/>
    <property type="evidence" value="ECO:0007669"/>
    <property type="project" value="UniProtKB-KW"/>
</dbReference>
<dbReference type="Proteomes" id="UP000267096">
    <property type="component" value="Unassembled WGS sequence"/>
</dbReference>
<dbReference type="OrthoDB" id="5814089at2759"/>
<evidence type="ECO:0000259" key="2">
    <source>
        <dbReference type="PROSITE" id="PS50157"/>
    </source>
</evidence>
<keyword evidence="1" id="KW-0863">Zinc-finger</keyword>
<protein>
    <recommendedName>
        <fullName evidence="2">C2H2-type domain-containing protein</fullName>
    </recommendedName>
</protein>
<organism evidence="3 4">
    <name type="scientific">Anisakis simplex</name>
    <name type="common">Herring worm</name>
    <dbReference type="NCBI Taxonomy" id="6269"/>
    <lineage>
        <taxon>Eukaryota</taxon>
        <taxon>Metazoa</taxon>
        <taxon>Ecdysozoa</taxon>
        <taxon>Nematoda</taxon>
        <taxon>Chromadorea</taxon>
        <taxon>Rhabditida</taxon>
        <taxon>Spirurina</taxon>
        <taxon>Ascaridomorpha</taxon>
        <taxon>Ascaridoidea</taxon>
        <taxon>Anisakidae</taxon>
        <taxon>Anisakis</taxon>
        <taxon>Anisakis simplex complex</taxon>
    </lineage>
</organism>
<dbReference type="InterPro" id="IPR013087">
    <property type="entry name" value="Znf_C2H2_type"/>
</dbReference>
<keyword evidence="1" id="KW-0479">Metal-binding</keyword>
<keyword evidence="1" id="KW-0862">Zinc</keyword>
<accession>A0A3P6NEQ3</accession>
<sequence length="104" mass="11806">MRPIQNYMQLTRPHIAQLPVNNLVTFSLKISLEKASFKVLITAVISERITVNPLVQNALGAVPTPNHNCCAICGCAFRLTTDLVQHMRLNHRSSKYKRSQKRIH</sequence>
<feature type="domain" description="C2H2-type" evidence="2">
    <location>
        <begin position="67"/>
        <end position="96"/>
    </location>
</feature>
<name>A0A3P6NEQ3_ANISI</name>
<dbReference type="AlphaFoldDB" id="A0A3P6NEQ3"/>
<dbReference type="EMBL" id="UYRR01004629">
    <property type="protein sequence ID" value="VDK21189.1"/>
    <property type="molecule type" value="Genomic_DNA"/>
</dbReference>
<proteinExistence type="predicted"/>
<evidence type="ECO:0000313" key="3">
    <source>
        <dbReference type="EMBL" id="VDK21189.1"/>
    </source>
</evidence>
<gene>
    <name evidence="3" type="ORF">ASIM_LOCUS3129</name>
</gene>
<dbReference type="PROSITE" id="PS50157">
    <property type="entry name" value="ZINC_FINGER_C2H2_2"/>
    <property type="match status" value="1"/>
</dbReference>